<evidence type="ECO:0000256" key="8">
    <source>
        <dbReference type="ARBA" id="ARBA00024722"/>
    </source>
</evidence>
<feature type="domain" description="ABC transporter" evidence="9">
    <location>
        <begin position="10"/>
        <end position="261"/>
    </location>
</feature>
<dbReference type="PROSITE" id="PS50893">
    <property type="entry name" value="ABC_TRANSPORTER_2"/>
    <property type="match status" value="2"/>
</dbReference>
<dbReference type="Gene3D" id="3.40.50.300">
    <property type="entry name" value="P-loop containing nucleotide triphosphate hydrolases"/>
    <property type="match status" value="2"/>
</dbReference>
<dbReference type="FunFam" id="3.40.50.300:FF:000016">
    <property type="entry name" value="Oligopeptide ABC transporter ATP-binding component"/>
    <property type="match status" value="1"/>
</dbReference>
<gene>
    <name evidence="10" type="ordered locus">OCA5_c01000</name>
</gene>
<comment type="function">
    <text evidence="8">Involved in beta-(1--&gt;2)glucan export. Transmembrane domains (TMD) form a pore in the inner membrane and the ATP-binding domain (NBD) is responsible for energy generation.</text>
</comment>
<dbReference type="SUPFAM" id="SSF52540">
    <property type="entry name" value="P-loop containing nucleoside triphosphate hydrolases"/>
    <property type="match status" value="2"/>
</dbReference>
<dbReference type="GO" id="GO:0005886">
    <property type="term" value="C:plasma membrane"/>
    <property type="evidence" value="ECO:0007669"/>
    <property type="project" value="UniProtKB-SubCell"/>
</dbReference>
<dbReference type="SMART" id="SM00382">
    <property type="entry name" value="AAA"/>
    <property type="match status" value="2"/>
</dbReference>
<protein>
    <submittedName>
        <fullName evidence="10">ABC transporter oligopeptide/dipeptide ATP-binding protein</fullName>
    </submittedName>
</protein>
<dbReference type="PANTHER" id="PTHR43297">
    <property type="entry name" value="OLIGOPEPTIDE TRANSPORT ATP-BINDING PROTEIN APPD"/>
    <property type="match status" value="1"/>
</dbReference>
<keyword evidence="7" id="KW-0472">Membrane</keyword>
<comment type="similarity">
    <text evidence="2">Belongs to the ABC transporter superfamily.</text>
</comment>
<feature type="domain" description="ABC transporter" evidence="9">
    <location>
        <begin position="354"/>
        <end position="598"/>
    </location>
</feature>
<dbReference type="HOGENOM" id="CLU_000604_86_2_5"/>
<keyword evidence="5" id="KW-0547">Nucleotide-binding</keyword>
<evidence type="ECO:0000256" key="4">
    <source>
        <dbReference type="ARBA" id="ARBA00022475"/>
    </source>
</evidence>
<dbReference type="KEGG" id="ocg:OCA5_c01000"/>
<name>B6JCJ7_AFIC5</name>
<dbReference type="EMBL" id="CP002826">
    <property type="protein sequence ID" value="AEI04832.1"/>
    <property type="molecule type" value="Genomic_DNA"/>
</dbReference>
<dbReference type="AlphaFoldDB" id="B6JCJ7"/>
<dbReference type="OrthoDB" id="9815712at2"/>
<evidence type="ECO:0000313" key="11">
    <source>
        <dbReference type="Proteomes" id="UP000007730"/>
    </source>
</evidence>
<dbReference type="PATRIC" id="fig|504832.7.peg.106"/>
<evidence type="ECO:0000313" key="10">
    <source>
        <dbReference type="EMBL" id="AEI04832.1"/>
    </source>
</evidence>
<dbReference type="GO" id="GO:0015833">
    <property type="term" value="P:peptide transport"/>
    <property type="evidence" value="ECO:0007669"/>
    <property type="project" value="InterPro"/>
</dbReference>
<dbReference type="GO" id="GO:0016887">
    <property type="term" value="F:ATP hydrolysis activity"/>
    <property type="evidence" value="ECO:0007669"/>
    <property type="project" value="InterPro"/>
</dbReference>
<dbReference type="PANTHER" id="PTHR43297:SF2">
    <property type="entry name" value="DIPEPTIDE TRANSPORT ATP-BINDING PROTEIN DPPD"/>
    <property type="match status" value="1"/>
</dbReference>
<evidence type="ECO:0000256" key="6">
    <source>
        <dbReference type="ARBA" id="ARBA00022840"/>
    </source>
</evidence>
<dbReference type="InterPro" id="IPR013563">
    <property type="entry name" value="Oligopep_ABC_C"/>
</dbReference>
<evidence type="ECO:0000256" key="3">
    <source>
        <dbReference type="ARBA" id="ARBA00022448"/>
    </source>
</evidence>
<dbReference type="InterPro" id="IPR017871">
    <property type="entry name" value="ABC_transporter-like_CS"/>
</dbReference>
<reference evidence="10 11" key="1">
    <citation type="journal article" date="2011" name="J. Bacteriol.">
        <title>Complete genome sequences of the chemolithoautotrophic Oligotropha carboxidovorans strains OM4 and OM5.</title>
        <authorList>
            <person name="Volland S."/>
            <person name="Rachinger M."/>
            <person name="Strittmatter A."/>
            <person name="Daniel R."/>
            <person name="Gottschalk G."/>
            <person name="Meyer O."/>
        </authorList>
    </citation>
    <scope>NUCLEOTIDE SEQUENCE [LARGE SCALE GENOMIC DNA]</scope>
    <source>
        <strain evidence="11">ATCC 49405 / DSM 1227 / KCTC 32145 / OM5</strain>
    </source>
</reference>
<keyword evidence="11" id="KW-1185">Reference proteome</keyword>
<keyword evidence="4" id="KW-1003">Cell membrane</keyword>
<dbReference type="RefSeq" id="WP_012561608.1">
    <property type="nucleotide sequence ID" value="NC_011386.1"/>
</dbReference>
<dbReference type="NCBIfam" id="NF008453">
    <property type="entry name" value="PRK11308.1"/>
    <property type="match status" value="2"/>
</dbReference>
<keyword evidence="3" id="KW-0813">Transport</keyword>
<dbReference type="Proteomes" id="UP000007730">
    <property type="component" value="Chromosome"/>
</dbReference>
<dbReference type="InterPro" id="IPR003439">
    <property type="entry name" value="ABC_transporter-like_ATP-bd"/>
</dbReference>
<dbReference type="InterPro" id="IPR027417">
    <property type="entry name" value="P-loop_NTPase"/>
</dbReference>
<evidence type="ECO:0000256" key="2">
    <source>
        <dbReference type="ARBA" id="ARBA00005417"/>
    </source>
</evidence>
<dbReference type="Pfam" id="PF00005">
    <property type="entry name" value="ABC_tran"/>
    <property type="match status" value="2"/>
</dbReference>
<dbReference type="KEGG" id="oca:OCAR_4431"/>
<dbReference type="GO" id="GO:0005524">
    <property type="term" value="F:ATP binding"/>
    <property type="evidence" value="ECO:0007669"/>
    <property type="project" value="UniProtKB-KW"/>
</dbReference>
<sequence>MTMTPGRPLLEVRNLSVTLPVGSGKLYAVRDVNFTLERGEALGVVGESGSGKSMTSLALMNLLPRNAIRQADMLRLGEHDLLAMDGQEFSRTLAGKRMAMIFQEPMTSLNPVYTIGQQIMEMIVPDATQSAKDIRDRAVYLLERIGIPDAAGRLKQYPHELSGGLRQRVMIAMMLMNKPDLLIADEPTTALDVTVQASILKLLMELRKELGMALILVSHDLGVVSQSMDKIAVMYAGELVETGPVADVLGAPQHPYTQGLLASIPAARHSGERLPSIPGSVPALFAQPAGCVFASRCPQVQPECRTTRPPTQARGADHHYRCILTPGRSHTALRRPQAVQMSAAPASSNALLSARGVSCTFTIRSGLLARGKSLTAVDNVSLDIAEGEIVALVGESGSGKSTFARILLGLQQPDQGEVLIAGTPVQSVPPFERAKLVQPVFQDPYSSLNPRKTIGQSIGRPLELHGTASATERRKIVEETMELVGLPKRLFNNYPSQLSGGQRQRVAIARAIILKPKLLICDEPTSALDVSVQAQILNLLLDLRDELGLSYLLITHDLAVVDCVATRIAVMHRGRIVELGTKDEVLSAPRDPYTRTLLGSVLKVEIPALQARADAGARAPDPIHLLR</sequence>
<keyword evidence="6 10" id="KW-0067">ATP-binding</keyword>
<proteinExistence type="inferred from homology"/>
<evidence type="ECO:0000259" key="9">
    <source>
        <dbReference type="PROSITE" id="PS50893"/>
    </source>
</evidence>
<dbReference type="GO" id="GO:0055085">
    <property type="term" value="P:transmembrane transport"/>
    <property type="evidence" value="ECO:0007669"/>
    <property type="project" value="UniProtKB-ARBA"/>
</dbReference>
<evidence type="ECO:0000256" key="1">
    <source>
        <dbReference type="ARBA" id="ARBA00004417"/>
    </source>
</evidence>
<dbReference type="InterPro" id="IPR003593">
    <property type="entry name" value="AAA+_ATPase"/>
</dbReference>
<dbReference type="Pfam" id="PF08352">
    <property type="entry name" value="oligo_HPY"/>
    <property type="match status" value="2"/>
</dbReference>
<evidence type="ECO:0000256" key="7">
    <source>
        <dbReference type="ARBA" id="ARBA00023136"/>
    </source>
</evidence>
<dbReference type="eggNOG" id="COG4172">
    <property type="taxonomic scope" value="Bacteria"/>
</dbReference>
<evidence type="ECO:0000256" key="5">
    <source>
        <dbReference type="ARBA" id="ARBA00022741"/>
    </source>
</evidence>
<dbReference type="STRING" id="504832.OCA5_c01000"/>
<accession>B6JCJ7</accession>
<dbReference type="NCBIfam" id="TIGR01727">
    <property type="entry name" value="oligo_HPY"/>
    <property type="match status" value="1"/>
</dbReference>
<dbReference type="PROSITE" id="PS00211">
    <property type="entry name" value="ABC_TRANSPORTER_1"/>
    <property type="match status" value="1"/>
</dbReference>
<comment type="subcellular location">
    <subcellularLocation>
        <location evidence="1">Cell inner membrane</location>
        <topology evidence="1">Peripheral membrane protein</topology>
    </subcellularLocation>
</comment>
<dbReference type="CDD" id="cd03257">
    <property type="entry name" value="ABC_NikE_OppD_transporters"/>
    <property type="match status" value="2"/>
</dbReference>
<dbReference type="InterPro" id="IPR050388">
    <property type="entry name" value="ABC_Ni/Peptide_Import"/>
</dbReference>
<organism evidence="10 11">
    <name type="scientific">Afipia carboxidovorans (strain ATCC 49405 / DSM 1227 / KCTC 32145 / OM5)</name>
    <name type="common">Oligotropha carboxidovorans</name>
    <dbReference type="NCBI Taxonomy" id="504832"/>
    <lineage>
        <taxon>Bacteria</taxon>
        <taxon>Pseudomonadati</taxon>
        <taxon>Pseudomonadota</taxon>
        <taxon>Alphaproteobacteria</taxon>
        <taxon>Hyphomicrobiales</taxon>
        <taxon>Nitrobacteraceae</taxon>
        <taxon>Afipia</taxon>
    </lineage>
</organism>